<dbReference type="PANTHER" id="PTHR46586">
    <property type="entry name" value="ANKYRIN REPEAT-CONTAINING PROTEIN"/>
    <property type="match status" value="1"/>
</dbReference>
<dbReference type="InterPro" id="IPR052050">
    <property type="entry name" value="SecEffector_AnkRepeat"/>
</dbReference>
<dbReference type="SUPFAM" id="SSF48403">
    <property type="entry name" value="Ankyrin repeat"/>
    <property type="match status" value="2"/>
</dbReference>
<dbReference type="PANTHER" id="PTHR46586:SF3">
    <property type="entry name" value="ANKYRIN REPEAT-CONTAINING PROTEIN"/>
    <property type="match status" value="1"/>
</dbReference>
<name>A0A151ZA12_TIELA</name>
<reference evidence="1 2" key="1">
    <citation type="submission" date="2015-12" db="EMBL/GenBank/DDBJ databases">
        <title>Dictyostelia acquired genes for synthesis and detection of signals that induce cell-type specialization by lateral gene transfer from prokaryotes.</title>
        <authorList>
            <person name="Gloeckner G."/>
            <person name="Schaap P."/>
        </authorList>
    </citation>
    <scope>NUCLEOTIDE SEQUENCE [LARGE SCALE GENOMIC DNA]</scope>
    <source>
        <strain evidence="1 2">TK</strain>
    </source>
</reference>
<dbReference type="InParanoid" id="A0A151ZA12"/>
<comment type="caution">
    <text evidence="1">The sequence shown here is derived from an EMBL/GenBank/DDBJ whole genome shotgun (WGS) entry which is preliminary data.</text>
</comment>
<protein>
    <submittedName>
        <fullName evidence="1">Uncharacterized protein</fullName>
    </submittedName>
</protein>
<dbReference type="AlphaFoldDB" id="A0A151ZA12"/>
<evidence type="ECO:0000313" key="2">
    <source>
        <dbReference type="Proteomes" id="UP000076078"/>
    </source>
</evidence>
<dbReference type="OrthoDB" id="76773at2759"/>
<dbReference type="InterPro" id="IPR002110">
    <property type="entry name" value="Ankyrin_rpt"/>
</dbReference>
<organism evidence="1 2">
    <name type="scientific">Tieghemostelium lacteum</name>
    <name type="common">Slime mold</name>
    <name type="synonym">Dictyostelium lacteum</name>
    <dbReference type="NCBI Taxonomy" id="361077"/>
    <lineage>
        <taxon>Eukaryota</taxon>
        <taxon>Amoebozoa</taxon>
        <taxon>Evosea</taxon>
        <taxon>Eumycetozoa</taxon>
        <taxon>Dictyostelia</taxon>
        <taxon>Dictyosteliales</taxon>
        <taxon>Raperosteliaceae</taxon>
        <taxon>Tieghemostelium</taxon>
    </lineage>
</organism>
<sequence>MKDIYQLYKLIFGNCYLYKKVFSYIKGTGKKYDKITHVHWICTNGYFSLLHEKLKRNEKLYHWSPHCIDLISTSNNLNLLIDISKILPDYYFGCNNMVKSATNGHLGILIWLHENKPDIGCTNAAMDHAAANGHFEVVKYLHVNRKEGCTNYAMDHAAANGHLEIIKYLHENRDEGCTSIAIESAALLKDHKLSVDIFKFLIEHKRIEEISLKTIGNLGLSGNIQLFEYLYREKKLISNIHLGTLNNCCLNGNSEFLDHLLSNETLDFSFLDTKENLSLLATIACQNAHLNILEVLDKHGKIPNIYLLDIVKNSQYDIVRWLFEKGYKEHSKYAMDNCRSLESVKYFHENSKVGCTKKLADCNFNNPEILSFLFDNRVEGCSTQCFRNACEYGCLESVHLIASKYPSAISYKKYMESVKNGHLDIAKYLEKNKQVRFSQIISNLYEMLWSRRDEAIRYFFDNNEELVNQIRSHRNDYTTLLRICIKNYMVSTCDYLINKIEVNNCIYGETIKSLYMEDIDNLDQLLDEFNMQLGDQLPDLFYKSLEVGNIEIVKILIGKLKSTGKIKSIHPIATLIEMCLTTYNNGDIVKLIIQEGAYKGLLLVNPTFLKFCESDAFHLAQYLLESSEIHHQPTTIEHSTLMSLFERSFNYGSMPLLNYLIKYCKFQPTEKNVSVLTWKYHILSSNCLSMFQLDSIPWKSVKSIARTITTCTELKTIEKFITNLCAIDNVFVKASTPKPNNYLTYLAWDDDMDIKEIIQRDKNDIDDVLDYLTDDSLSSLEDDEENKYFFADDYE</sequence>
<dbReference type="EMBL" id="LODT01000037">
    <property type="protein sequence ID" value="KYQ90787.1"/>
    <property type="molecule type" value="Genomic_DNA"/>
</dbReference>
<proteinExistence type="predicted"/>
<dbReference type="Pfam" id="PF13637">
    <property type="entry name" value="Ank_4"/>
    <property type="match status" value="1"/>
</dbReference>
<keyword evidence="2" id="KW-1185">Reference proteome</keyword>
<dbReference type="SMART" id="SM00248">
    <property type="entry name" value="ANK"/>
    <property type="match status" value="5"/>
</dbReference>
<dbReference type="Proteomes" id="UP000076078">
    <property type="component" value="Unassembled WGS sequence"/>
</dbReference>
<dbReference type="InterPro" id="IPR036770">
    <property type="entry name" value="Ankyrin_rpt-contain_sf"/>
</dbReference>
<dbReference type="Gene3D" id="1.25.40.20">
    <property type="entry name" value="Ankyrin repeat-containing domain"/>
    <property type="match status" value="2"/>
</dbReference>
<gene>
    <name evidence="1" type="ORF">DLAC_09426</name>
</gene>
<evidence type="ECO:0000313" key="1">
    <source>
        <dbReference type="EMBL" id="KYQ90787.1"/>
    </source>
</evidence>
<accession>A0A151ZA12</accession>